<feature type="domain" description="DNA mismatch repair proteins mutS family" evidence="5">
    <location>
        <begin position="365"/>
        <end position="381"/>
    </location>
</feature>
<dbReference type="InterPro" id="IPR045076">
    <property type="entry name" value="MutS"/>
</dbReference>
<dbReference type="PROSITE" id="PS00486">
    <property type="entry name" value="DNA_MISMATCH_REPAIR_2"/>
    <property type="match status" value="1"/>
</dbReference>
<dbReference type="EMBL" id="AP023415">
    <property type="protein sequence ID" value="BCK78546.1"/>
    <property type="molecule type" value="Genomic_DNA"/>
</dbReference>
<dbReference type="AlphaFoldDB" id="A0A810PXY2"/>
<dbReference type="PANTHER" id="PTHR11361">
    <property type="entry name" value="DNA MISMATCH REPAIR PROTEIN MUTS FAMILY MEMBER"/>
    <property type="match status" value="1"/>
</dbReference>
<dbReference type="GO" id="GO:0006298">
    <property type="term" value="P:mismatch repair"/>
    <property type="evidence" value="ECO:0007669"/>
    <property type="project" value="InterPro"/>
</dbReference>
<evidence type="ECO:0000313" key="7">
    <source>
        <dbReference type="Proteomes" id="UP000681343"/>
    </source>
</evidence>
<accession>A0A810PXY2</accession>
<gene>
    <name evidence="6" type="ORF">MM35RIKEN_07380</name>
</gene>
<dbReference type="SMART" id="SM00534">
    <property type="entry name" value="MUTSac"/>
    <property type="match status" value="1"/>
</dbReference>
<evidence type="ECO:0000256" key="3">
    <source>
        <dbReference type="ARBA" id="ARBA00023125"/>
    </source>
</evidence>
<keyword evidence="6" id="KW-0540">Nuclease</keyword>
<sequence>MISIRFEEKQQIGLQYALETLHGCSPFGQEKIRRLRFYTPAERAELEEELYNVQQAANHAEELKGVYDKICILLCQMKDIRNSIRRCRDGEVPDHVELFEIKGYLQRLESLLPLYQQISDTAPLRGLAFHDPKPALDILDPDNTRSRGFYIPDSMTEKLRQIRRSKKELEEKLHEAKTDAQKDELRLQRTRICAEEESEETKIRRDMGARLAPLAEAMLADAESAGRLDFIIQKALFAVRYGGVMPQITDGTLELTEMVNPELCDLLSEQGRSFVPVSISLDRGATVITGANMGGKSVAMKTVALNVLLMQAGFLVCAKEAKMPLFESVLMLFEDMQSIQSGLSGFGSEIVQFQKALAQVEQGYSLFLLDEFARGTNPDEGAVIVQAVTKYLNGVNAISLLTTHYDKVADCGKAHYQIIGLRDIDPEAIRRELAVSGEDGIRVIARHMNYGLYRVEGRSDCPRDALNICRMLSLKPEILHLIEENY</sequence>
<evidence type="ECO:0000256" key="2">
    <source>
        <dbReference type="ARBA" id="ARBA00022840"/>
    </source>
</evidence>
<keyword evidence="6" id="KW-0378">Hydrolase</keyword>
<keyword evidence="3" id="KW-0238">DNA-binding</keyword>
<dbReference type="KEGG" id="vfa:MM35RIKEN_07380"/>
<evidence type="ECO:0000256" key="1">
    <source>
        <dbReference type="ARBA" id="ARBA00022741"/>
    </source>
</evidence>
<name>A0A810PXY2_9FIRM</name>
<dbReference type="InterPro" id="IPR036187">
    <property type="entry name" value="DNA_mismatch_repair_MutS_sf"/>
</dbReference>
<dbReference type="Pfam" id="PF00488">
    <property type="entry name" value="MutS_V"/>
    <property type="match status" value="1"/>
</dbReference>
<dbReference type="RefSeq" id="WP_212819428.1">
    <property type="nucleotide sequence ID" value="NZ_AP023415.1"/>
</dbReference>
<organism evidence="6 7">
    <name type="scientific">Vescimonas fastidiosa</name>
    <dbReference type="NCBI Taxonomy" id="2714353"/>
    <lineage>
        <taxon>Bacteria</taxon>
        <taxon>Bacillati</taxon>
        <taxon>Bacillota</taxon>
        <taxon>Clostridia</taxon>
        <taxon>Eubacteriales</taxon>
        <taxon>Oscillospiraceae</taxon>
        <taxon>Vescimonas</taxon>
    </lineage>
</organism>
<dbReference type="GO" id="GO:0030983">
    <property type="term" value="F:mismatched DNA binding"/>
    <property type="evidence" value="ECO:0007669"/>
    <property type="project" value="InterPro"/>
</dbReference>
<dbReference type="SUPFAM" id="SSF48334">
    <property type="entry name" value="DNA repair protein MutS, domain III"/>
    <property type="match status" value="1"/>
</dbReference>
<feature type="coiled-coil region" evidence="4">
    <location>
        <begin position="155"/>
        <end position="186"/>
    </location>
</feature>
<keyword evidence="1" id="KW-0547">Nucleotide-binding</keyword>
<proteinExistence type="predicted"/>
<dbReference type="Gene3D" id="3.40.50.300">
    <property type="entry name" value="P-loop containing nucleotide triphosphate hydrolases"/>
    <property type="match status" value="1"/>
</dbReference>
<keyword evidence="6" id="KW-0255">Endonuclease</keyword>
<dbReference type="GO" id="GO:0005524">
    <property type="term" value="F:ATP binding"/>
    <property type="evidence" value="ECO:0007669"/>
    <property type="project" value="UniProtKB-KW"/>
</dbReference>
<dbReference type="Proteomes" id="UP000681343">
    <property type="component" value="Chromosome"/>
</dbReference>
<keyword evidence="2" id="KW-0067">ATP-binding</keyword>
<evidence type="ECO:0000259" key="5">
    <source>
        <dbReference type="PROSITE" id="PS00486"/>
    </source>
</evidence>
<dbReference type="GO" id="GO:0004519">
    <property type="term" value="F:endonuclease activity"/>
    <property type="evidence" value="ECO:0007669"/>
    <property type="project" value="UniProtKB-KW"/>
</dbReference>
<keyword evidence="4" id="KW-0175">Coiled coil</keyword>
<reference evidence="6" key="1">
    <citation type="submission" date="2020-09" db="EMBL/GenBank/DDBJ databases">
        <title>New species isolated from human feces.</title>
        <authorList>
            <person name="Kitahara M."/>
            <person name="Shigeno Y."/>
            <person name="Shime M."/>
            <person name="Matsumoto Y."/>
            <person name="Nakamura S."/>
            <person name="Motooka D."/>
            <person name="Fukuoka S."/>
            <person name="Nishikawa H."/>
            <person name="Benno Y."/>
        </authorList>
    </citation>
    <scope>NUCLEOTIDE SEQUENCE</scope>
    <source>
        <strain evidence="6">MM35</strain>
    </source>
</reference>
<dbReference type="InterPro" id="IPR027417">
    <property type="entry name" value="P-loop_NTPase"/>
</dbReference>
<keyword evidence="7" id="KW-1185">Reference proteome</keyword>
<dbReference type="GO" id="GO:0140664">
    <property type="term" value="F:ATP-dependent DNA damage sensor activity"/>
    <property type="evidence" value="ECO:0007669"/>
    <property type="project" value="InterPro"/>
</dbReference>
<evidence type="ECO:0000256" key="4">
    <source>
        <dbReference type="SAM" id="Coils"/>
    </source>
</evidence>
<evidence type="ECO:0000313" key="6">
    <source>
        <dbReference type="EMBL" id="BCK78546.1"/>
    </source>
</evidence>
<dbReference type="InterPro" id="IPR000432">
    <property type="entry name" value="DNA_mismatch_repair_MutS_C"/>
</dbReference>
<dbReference type="SUPFAM" id="SSF52540">
    <property type="entry name" value="P-loop containing nucleoside triphosphate hydrolases"/>
    <property type="match status" value="1"/>
</dbReference>
<protein>
    <submittedName>
        <fullName evidence="6">Endonuclease MutS2</fullName>
    </submittedName>
</protein>
<dbReference type="PANTHER" id="PTHR11361:SF14">
    <property type="entry name" value="DNA MISMATCH REPAIR PROTEIN MUTS, TYPE 2"/>
    <property type="match status" value="1"/>
</dbReference>